<dbReference type="EMBL" id="FMAG01000001">
    <property type="protein sequence ID" value="SCB07248.1"/>
    <property type="molecule type" value="Genomic_DNA"/>
</dbReference>
<keyword evidence="2" id="KW-1185">Reference proteome</keyword>
<protein>
    <submittedName>
        <fullName evidence="1">Uncharacterized protein</fullName>
    </submittedName>
</protein>
<evidence type="ECO:0000313" key="1">
    <source>
        <dbReference type="EMBL" id="SCB07248.1"/>
    </source>
</evidence>
<proteinExistence type="predicted"/>
<dbReference type="RefSeq" id="WP_141694405.1">
    <property type="nucleotide sequence ID" value="NZ_FMAG01000001.1"/>
</dbReference>
<accession>A0A1C3TVT8</accession>
<evidence type="ECO:0000313" key="2">
    <source>
        <dbReference type="Proteomes" id="UP000199101"/>
    </source>
</evidence>
<sequence length="75" mass="8217">MAGQGQVTQSTYNVQDCSSAVDQVLSTTKGRLLSVKPRENRCIVTVIVPHGEQRPEKVVVRVDYSNADNSQENGQ</sequence>
<reference evidence="2" key="1">
    <citation type="submission" date="2016-08" db="EMBL/GenBank/DDBJ databases">
        <authorList>
            <person name="Varghese N."/>
            <person name="Submissions Spin"/>
        </authorList>
    </citation>
    <scope>NUCLEOTIDE SEQUENCE [LARGE SCALE GENOMIC DNA]</scope>
    <source>
        <strain evidence="2">HAMBI 2975</strain>
    </source>
</reference>
<dbReference type="STRING" id="410764.GA0061103_1055"/>
<dbReference type="OrthoDB" id="8371947at2"/>
<dbReference type="AlphaFoldDB" id="A0A1C3TVT8"/>
<dbReference type="Proteomes" id="UP000199101">
    <property type="component" value="Unassembled WGS sequence"/>
</dbReference>
<name>A0A1C3TVT8_9HYPH</name>
<gene>
    <name evidence="1" type="ORF">GA0061103_1055</name>
</gene>
<organism evidence="1 2">
    <name type="scientific">Rhizobium multihospitium</name>
    <dbReference type="NCBI Taxonomy" id="410764"/>
    <lineage>
        <taxon>Bacteria</taxon>
        <taxon>Pseudomonadati</taxon>
        <taxon>Pseudomonadota</taxon>
        <taxon>Alphaproteobacteria</taxon>
        <taxon>Hyphomicrobiales</taxon>
        <taxon>Rhizobiaceae</taxon>
        <taxon>Rhizobium/Agrobacterium group</taxon>
        <taxon>Rhizobium</taxon>
    </lineage>
</organism>